<name>U9TR54_RHIID</name>
<dbReference type="AlphaFoldDB" id="U9TR54"/>
<dbReference type="PANTHER" id="PTHR35385">
    <property type="entry name" value="PROTEIN B, PUTATIVE-RELATED-RELATED"/>
    <property type="match status" value="1"/>
</dbReference>
<dbReference type="EMBL" id="KI292438">
    <property type="protein sequence ID" value="ESA05846.1"/>
    <property type="molecule type" value="Genomic_DNA"/>
</dbReference>
<reference evidence="1" key="1">
    <citation type="submission" date="2013-07" db="EMBL/GenBank/DDBJ databases">
        <title>The genome of an arbuscular mycorrhizal fungus provides insights into the evolution of the oldest plant symbiosis.</title>
        <authorList>
            <consortium name="DOE Joint Genome Institute"/>
            <person name="Tisserant E."/>
            <person name="Malbreil M."/>
            <person name="Kuo A."/>
            <person name="Kohler A."/>
            <person name="Symeonidi A."/>
            <person name="Balestrini R."/>
            <person name="Charron P."/>
            <person name="Duensing N."/>
            <person name="Frei-dit-Frey N."/>
            <person name="Gianinazzi-Pearson V."/>
            <person name="Gilbert B."/>
            <person name="Handa Y."/>
            <person name="Hijri M."/>
            <person name="Kaul R."/>
            <person name="Kawaguchi M."/>
            <person name="Krajinski F."/>
            <person name="Lammers P."/>
            <person name="Lapierre D."/>
            <person name="Masclaux F.G."/>
            <person name="Murat C."/>
            <person name="Morin E."/>
            <person name="Ndikumana S."/>
            <person name="Pagni M."/>
            <person name="Petitpierre D."/>
            <person name="Requena N."/>
            <person name="Rosikiewicz P."/>
            <person name="Riley R."/>
            <person name="Saito K."/>
            <person name="San Clemente H."/>
            <person name="Shapiro H."/>
            <person name="van Tuinen D."/>
            <person name="Becard G."/>
            <person name="Bonfante P."/>
            <person name="Paszkowski U."/>
            <person name="Shachar-Hill Y."/>
            <person name="Young J.P."/>
            <person name="Sanders I.R."/>
            <person name="Henrissat B."/>
            <person name="Rensing S.A."/>
            <person name="Grigoriev I.V."/>
            <person name="Corradi N."/>
            <person name="Roux C."/>
            <person name="Martin F."/>
        </authorList>
    </citation>
    <scope>NUCLEOTIDE SEQUENCE</scope>
    <source>
        <strain evidence="1">DAOM 197198</strain>
    </source>
</reference>
<evidence type="ECO:0008006" key="2">
    <source>
        <dbReference type="Google" id="ProtNLM"/>
    </source>
</evidence>
<sequence>PIWTILTSESNVKNEFFVPSAQNANFYVVNSEIGTCSCPIGMTGAPCKYQDAVSVKFHLSTFNFIPSLTSNDRIVYAYIALGYIAKDSSFYASLHAEFTSQSLQTESETSNSNTTIEYGVLSHKETSENIQIVDISAFTDFLEEVRRDYQDGGAQLRTALDKFSERYKAAKLKSISQLTSFLYDLNRDLDLMVNLRSGSMIRVQVESVKRRKTEGSGCKWKLPNTIKDKENLDPQNIPS</sequence>
<dbReference type="PANTHER" id="PTHR35385:SF2">
    <property type="entry name" value="PROTEIN B, PUTATIVE-RELATED"/>
    <property type="match status" value="1"/>
</dbReference>
<dbReference type="VEuPathDB" id="FungiDB:RhiirFUN_023262"/>
<evidence type="ECO:0000313" key="1">
    <source>
        <dbReference type="EMBL" id="ESA05846.1"/>
    </source>
</evidence>
<accession>U9TR54</accession>
<dbReference type="HOGENOM" id="CLU_1163559_0_0_1"/>
<protein>
    <recommendedName>
        <fullName evidence="2">SWIM-type domain-containing protein</fullName>
    </recommendedName>
</protein>
<organism evidence="1">
    <name type="scientific">Rhizophagus irregularis (strain DAOM 181602 / DAOM 197198 / MUCL 43194)</name>
    <name type="common">Arbuscular mycorrhizal fungus</name>
    <name type="synonym">Glomus intraradices</name>
    <dbReference type="NCBI Taxonomy" id="747089"/>
    <lineage>
        <taxon>Eukaryota</taxon>
        <taxon>Fungi</taxon>
        <taxon>Fungi incertae sedis</taxon>
        <taxon>Mucoromycota</taxon>
        <taxon>Glomeromycotina</taxon>
        <taxon>Glomeromycetes</taxon>
        <taxon>Glomerales</taxon>
        <taxon>Glomeraceae</taxon>
        <taxon>Rhizophagus</taxon>
    </lineage>
</organism>
<gene>
    <name evidence="1" type="ORF">GLOINDRAFT_99538</name>
</gene>
<proteinExistence type="predicted"/>
<feature type="non-terminal residue" evidence="1">
    <location>
        <position position="1"/>
    </location>
</feature>